<dbReference type="GO" id="GO:0004674">
    <property type="term" value="F:protein serine/threonine kinase activity"/>
    <property type="evidence" value="ECO:0007669"/>
    <property type="project" value="UniProtKB-KW"/>
</dbReference>
<evidence type="ECO:0000256" key="6">
    <source>
        <dbReference type="ARBA" id="ARBA00022741"/>
    </source>
</evidence>
<dbReference type="Pfam" id="PF00069">
    <property type="entry name" value="Pkinase"/>
    <property type="match status" value="1"/>
</dbReference>
<dbReference type="EMBL" id="KK114712">
    <property type="protein sequence ID" value="KFM63132.1"/>
    <property type="molecule type" value="Genomic_DNA"/>
</dbReference>
<keyword evidence="5" id="KW-0808">Transferase</keyword>
<dbReference type="Gene3D" id="3.30.200.20">
    <property type="entry name" value="Phosphorylase Kinase, domain 1"/>
    <property type="match status" value="1"/>
</dbReference>
<keyword evidence="7 13" id="KW-0418">Kinase</keyword>
<keyword evidence="4" id="KW-0597">Phosphoprotein</keyword>
<feature type="binding site" evidence="11">
    <location>
        <position position="127"/>
    </location>
    <ligand>
        <name>ATP</name>
        <dbReference type="ChEBI" id="CHEBI:30616"/>
    </ligand>
</feature>
<dbReference type="PROSITE" id="PS00107">
    <property type="entry name" value="PROTEIN_KINASE_ATP"/>
    <property type="match status" value="1"/>
</dbReference>
<keyword evidence="6 11" id="KW-0547">Nucleotide-binding</keyword>
<feature type="domain" description="Protein kinase" evidence="12">
    <location>
        <begin position="98"/>
        <end position="195"/>
    </location>
</feature>
<evidence type="ECO:0000256" key="3">
    <source>
        <dbReference type="ARBA" id="ARBA00022527"/>
    </source>
</evidence>
<name>A0A087TDE3_STEMI</name>
<comment type="catalytic activity">
    <reaction evidence="10">
        <text>L-seryl-[protein] + ATP = O-phospho-L-seryl-[protein] + ADP + H(+)</text>
        <dbReference type="Rhea" id="RHEA:17989"/>
        <dbReference type="Rhea" id="RHEA-COMP:9863"/>
        <dbReference type="Rhea" id="RHEA-COMP:11604"/>
        <dbReference type="ChEBI" id="CHEBI:15378"/>
        <dbReference type="ChEBI" id="CHEBI:29999"/>
        <dbReference type="ChEBI" id="CHEBI:30616"/>
        <dbReference type="ChEBI" id="CHEBI:83421"/>
        <dbReference type="ChEBI" id="CHEBI:456216"/>
        <dbReference type="EC" id="2.7.11.1"/>
    </reaction>
</comment>
<evidence type="ECO:0000256" key="8">
    <source>
        <dbReference type="ARBA" id="ARBA00022840"/>
    </source>
</evidence>
<evidence type="ECO:0000256" key="11">
    <source>
        <dbReference type="PROSITE-ProRule" id="PRU10141"/>
    </source>
</evidence>
<dbReference type="FunFam" id="3.30.200.20:FF:000156">
    <property type="entry name" value="MAP kinase-activated protein kinase 3"/>
    <property type="match status" value="1"/>
</dbReference>
<evidence type="ECO:0000256" key="4">
    <source>
        <dbReference type="ARBA" id="ARBA00022553"/>
    </source>
</evidence>
<evidence type="ECO:0000313" key="13">
    <source>
        <dbReference type="EMBL" id="KFM63132.1"/>
    </source>
</evidence>
<dbReference type="STRING" id="407821.A0A087TDE3"/>
<dbReference type="SUPFAM" id="SSF56112">
    <property type="entry name" value="Protein kinase-like (PK-like)"/>
    <property type="match status" value="1"/>
</dbReference>
<comment type="similarity">
    <text evidence="1">Belongs to the protein kinase superfamily. CAMK Ser/Thr protein kinase family.</text>
</comment>
<feature type="non-terminal residue" evidence="13">
    <location>
        <position position="195"/>
    </location>
</feature>
<gene>
    <name evidence="13" type="ORF">X975_26129</name>
</gene>
<evidence type="ECO:0000313" key="14">
    <source>
        <dbReference type="Proteomes" id="UP000054359"/>
    </source>
</evidence>
<dbReference type="OrthoDB" id="40902at2759"/>
<dbReference type="EC" id="2.7.11.1" evidence="2"/>
<dbReference type="AlphaFoldDB" id="A0A087TDE3"/>
<evidence type="ECO:0000256" key="9">
    <source>
        <dbReference type="ARBA" id="ARBA00047899"/>
    </source>
</evidence>
<dbReference type="Proteomes" id="UP000054359">
    <property type="component" value="Unassembled WGS sequence"/>
</dbReference>
<sequence length="195" mass="22249">MDEVCEVGVRKVRRAKSSAWVPLLSYVQHHRINFYPFHADDNSVASIFAFFYGFVSFLKSIRPKAVKSRSVAMSGLEKLGNARSPLCPKQIPILQDYNITDTVLGLGINGKVVECYDKQTGMKYALKVLRDSSKARREVELHWRASNCRHIVNIIDVYENMYGGYKCLLVVMECMEGGELFQRIQDRAEGAFTER</sequence>
<keyword evidence="14" id="KW-1185">Reference proteome</keyword>
<evidence type="ECO:0000259" key="12">
    <source>
        <dbReference type="PROSITE" id="PS50011"/>
    </source>
</evidence>
<keyword evidence="8 11" id="KW-0067">ATP-binding</keyword>
<dbReference type="PROSITE" id="PS50011">
    <property type="entry name" value="PROTEIN_KINASE_DOM"/>
    <property type="match status" value="1"/>
</dbReference>
<dbReference type="InterPro" id="IPR017441">
    <property type="entry name" value="Protein_kinase_ATP_BS"/>
</dbReference>
<reference evidence="13 14" key="1">
    <citation type="submission" date="2013-11" db="EMBL/GenBank/DDBJ databases">
        <title>Genome sequencing of Stegodyphus mimosarum.</title>
        <authorList>
            <person name="Bechsgaard J."/>
        </authorList>
    </citation>
    <scope>NUCLEOTIDE SEQUENCE [LARGE SCALE GENOMIC DNA]</scope>
</reference>
<keyword evidence="3" id="KW-0723">Serine/threonine-protein kinase</keyword>
<dbReference type="InterPro" id="IPR011009">
    <property type="entry name" value="Kinase-like_dom_sf"/>
</dbReference>
<accession>A0A087TDE3</accession>
<evidence type="ECO:0000256" key="7">
    <source>
        <dbReference type="ARBA" id="ARBA00022777"/>
    </source>
</evidence>
<dbReference type="InterPro" id="IPR000719">
    <property type="entry name" value="Prot_kinase_dom"/>
</dbReference>
<proteinExistence type="inferred from homology"/>
<evidence type="ECO:0000256" key="2">
    <source>
        <dbReference type="ARBA" id="ARBA00012513"/>
    </source>
</evidence>
<evidence type="ECO:0000256" key="10">
    <source>
        <dbReference type="ARBA" id="ARBA00048679"/>
    </source>
</evidence>
<dbReference type="GO" id="GO:0005524">
    <property type="term" value="F:ATP binding"/>
    <property type="evidence" value="ECO:0007669"/>
    <property type="project" value="UniProtKB-UniRule"/>
</dbReference>
<dbReference type="PANTHER" id="PTHR24347">
    <property type="entry name" value="SERINE/THREONINE-PROTEIN KINASE"/>
    <property type="match status" value="1"/>
</dbReference>
<comment type="catalytic activity">
    <reaction evidence="9">
        <text>L-threonyl-[protein] + ATP = O-phospho-L-threonyl-[protein] + ADP + H(+)</text>
        <dbReference type="Rhea" id="RHEA:46608"/>
        <dbReference type="Rhea" id="RHEA-COMP:11060"/>
        <dbReference type="Rhea" id="RHEA-COMP:11605"/>
        <dbReference type="ChEBI" id="CHEBI:15378"/>
        <dbReference type="ChEBI" id="CHEBI:30013"/>
        <dbReference type="ChEBI" id="CHEBI:30616"/>
        <dbReference type="ChEBI" id="CHEBI:61977"/>
        <dbReference type="ChEBI" id="CHEBI:456216"/>
        <dbReference type="EC" id="2.7.11.1"/>
    </reaction>
</comment>
<protein>
    <recommendedName>
        <fullName evidence="2">non-specific serine/threonine protein kinase</fullName>
        <ecNumber evidence="2">2.7.11.1</ecNumber>
    </recommendedName>
</protein>
<organism evidence="13 14">
    <name type="scientific">Stegodyphus mimosarum</name>
    <name type="common">African social velvet spider</name>
    <dbReference type="NCBI Taxonomy" id="407821"/>
    <lineage>
        <taxon>Eukaryota</taxon>
        <taxon>Metazoa</taxon>
        <taxon>Ecdysozoa</taxon>
        <taxon>Arthropoda</taxon>
        <taxon>Chelicerata</taxon>
        <taxon>Arachnida</taxon>
        <taxon>Araneae</taxon>
        <taxon>Araneomorphae</taxon>
        <taxon>Entelegynae</taxon>
        <taxon>Eresoidea</taxon>
        <taxon>Eresidae</taxon>
        <taxon>Stegodyphus</taxon>
    </lineage>
</organism>
<evidence type="ECO:0000256" key="5">
    <source>
        <dbReference type="ARBA" id="ARBA00022679"/>
    </source>
</evidence>
<evidence type="ECO:0000256" key="1">
    <source>
        <dbReference type="ARBA" id="ARBA00006692"/>
    </source>
</evidence>